<gene>
    <name evidence="13" type="ORF">RUMLAC_02488</name>
</gene>
<dbReference type="InterPro" id="IPR003593">
    <property type="entry name" value="AAA+_ATPase"/>
</dbReference>
<dbReference type="SMART" id="SM00382">
    <property type="entry name" value="AAA"/>
    <property type="match status" value="1"/>
</dbReference>
<dbReference type="InterPro" id="IPR003838">
    <property type="entry name" value="ABC3_permease_C"/>
</dbReference>
<keyword evidence="4 11" id="KW-0812">Transmembrane</keyword>
<sequence>MPMLQIKNVCKEYRTGGLVQKALDDVSLNLRDNEFVAILGPSGSGKTTLLNIIGGLDRYDSGDLIINGISTQKYKDRDWDSYRNHTIGFVFQSYNLIPHQSVLANVELALTISGIGKSERRRRATEALEKVGLGKQLHKRPSQMSGGQMQRVAIARALVNDPDILLADEPTGALDSDTSVQVMDLLQEVAKDRLVVMVTHNPELAEQYATRIVTLRDGKIRSDTDPYEVDETQAEPPKHKNMGKSSMSFLTALALSFNNLKTKKARTLLTAFAGSIGIIGIALILSLSNGVNEYIQNVEEETLSEYPLQIQSTGFDITSMMVGNASEMAADDEKDTADNEDGKVKVMQLVTNMFSTMDSNDLKSLKEYLDEGKSGIEKYTNAVEYSYSVTPQIFKEEKDGVRQVHPDQSFSSLGLGSSSSSNSIMSSMMSTDVFFEMPETRSLYESQYDVKAGKWPEKYNECVLVLSSNGSISDFVAYTLGLRDPLELDEMIRQFMNEETIDVPSDFQDYSYDQIVGTTFKLVNSSDFYEYDSQYKVWKDKTDNASYMKKLVENGETIRIVGVVQPREGAAASSLNPGICYPASLTRYVAEQAADSEIVKQQLADAGVNVFTNKKFGEEDGESSFSEDSLFTVDEAALQKAFKMDESVLAGLGTASDFSGVFTSGGNALDLSGMMDSGSLDLNLDGLPAMDLQKLLKGIKVEVSSDGMQKLSASMLEGYQEYAKTHPEADYSNLQEDLRNYLRSETARKILSDNLKEILKANGEVKVSAEQIQELLRNLMSGYQEFLIKNGYTDPAKSDEYLTEYLQTAEAQKIIADWMEKIYPSDRDFEISDAQLEKLTDELLNGYLDYVKVNGLPDPTKLGDHILEYLNTEDGQKRFSEGLVAAVDMDSLEQQLSKAMASYMEQAMGAMSESVAQAVEKQVQQLMGQITKAMENSMQQAMSQLGTNLQNVMENAISIDVDAFADAFQMNVSEEDLTELFLSLGSKQSASYDGNLQKLGYADFSEPSGINIYPKDFQSKEQVVKILDDYNSRMEADGKEEQVITYTDVVGTLMSSVTDIVDIISYVLIAFVAISLVVSSIMIGVITYISVLERKKEIGILRAIGASKGNVSQVFNAETFIIGFCAGLIGIGLTLLLLIPCNAVIHHLADTTAVRAALPFVPAAVLILLSIGLTLLGGLIPSRKAAKSDPVTALRTE</sequence>
<evidence type="ECO:0000256" key="8">
    <source>
        <dbReference type="ARBA" id="ARBA00023136"/>
    </source>
</evidence>
<evidence type="ECO:0000256" key="4">
    <source>
        <dbReference type="ARBA" id="ARBA00022692"/>
    </source>
</evidence>
<evidence type="ECO:0000256" key="2">
    <source>
        <dbReference type="ARBA" id="ARBA00022448"/>
    </source>
</evidence>
<feature type="region of interest" description="Disordered" evidence="10">
    <location>
        <begin position="223"/>
        <end position="243"/>
    </location>
</feature>
<evidence type="ECO:0000256" key="6">
    <source>
        <dbReference type="ARBA" id="ARBA00022840"/>
    </source>
</evidence>
<accession>B5CSM7</accession>
<dbReference type="eggNOG" id="COG1136">
    <property type="taxonomic scope" value="Bacteria"/>
</dbReference>
<dbReference type="Pfam" id="PF02687">
    <property type="entry name" value="FtsX"/>
    <property type="match status" value="1"/>
</dbReference>
<comment type="caution">
    <text evidence="13">The sequence shown here is derived from an EMBL/GenBank/DDBJ whole genome shotgun (WGS) entry which is preliminary data.</text>
</comment>
<evidence type="ECO:0000256" key="7">
    <source>
        <dbReference type="ARBA" id="ARBA00022989"/>
    </source>
</evidence>
<evidence type="ECO:0000313" key="14">
    <source>
        <dbReference type="Proteomes" id="UP000003254"/>
    </source>
</evidence>
<evidence type="ECO:0000256" key="5">
    <source>
        <dbReference type="ARBA" id="ARBA00022741"/>
    </source>
</evidence>
<dbReference type="PROSITE" id="PS00211">
    <property type="entry name" value="ABC_TRANSPORTER_1"/>
    <property type="match status" value="1"/>
</dbReference>
<evidence type="ECO:0000256" key="11">
    <source>
        <dbReference type="SAM" id="Phobius"/>
    </source>
</evidence>
<dbReference type="InterPro" id="IPR017871">
    <property type="entry name" value="ABC_transporter-like_CS"/>
</dbReference>
<keyword evidence="5" id="KW-0547">Nucleotide-binding</keyword>
<dbReference type="PANTHER" id="PTHR42798">
    <property type="entry name" value="LIPOPROTEIN-RELEASING SYSTEM ATP-BINDING PROTEIN LOLD"/>
    <property type="match status" value="1"/>
</dbReference>
<keyword evidence="3" id="KW-1003">Cell membrane</keyword>
<feature type="transmembrane region" description="Helical" evidence="11">
    <location>
        <begin position="268"/>
        <end position="287"/>
    </location>
</feature>
<comment type="similarity">
    <text evidence="9">Belongs to the ABC transporter superfamily. Macrolide exporter (TC 3.A.1.122) family.</text>
</comment>
<keyword evidence="8 11" id="KW-0472">Membrane</keyword>
<evidence type="ECO:0000256" key="1">
    <source>
        <dbReference type="ARBA" id="ARBA00004429"/>
    </source>
</evidence>
<evidence type="ECO:0000256" key="9">
    <source>
        <dbReference type="ARBA" id="ARBA00038388"/>
    </source>
</evidence>
<feature type="domain" description="ABC transporter" evidence="12">
    <location>
        <begin position="4"/>
        <end position="242"/>
    </location>
</feature>
<reference evidence="13 14" key="2">
    <citation type="submission" date="2008-08" db="EMBL/GenBank/DDBJ databases">
        <authorList>
            <person name="Fulton L."/>
            <person name="Clifton S."/>
            <person name="Fulton B."/>
            <person name="Xu J."/>
            <person name="Minx P."/>
            <person name="Pepin K.H."/>
            <person name="Johnson M."/>
            <person name="Bhonagiri V."/>
            <person name="Nash W.E."/>
            <person name="Mardis E.R."/>
            <person name="Wilson R.K."/>
        </authorList>
    </citation>
    <scope>NUCLEOTIDE SEQUENCE [LARGE SCALE GENOMIC DNA]</scope>
    <source>
        <strain evidence="13 14">ATCC 29176</strain>
    </source>
</reference>
<dbReference type="InterPro" id="IPR027417">
    <property type="entry name" value="P-loop_NTPase"/>
</dbReference>
<dbReference type="SUPFAM" id="SSF52540">
    <property type="entry name" value="P-loop containing nucleoside triphosphate hydrolases"/>
    <property type="match status" value="1"/>
</dbReference>
<dbReference type="Pfam" id="PF00005">
    <property type="entry name" value="ABC_tran"/>
    <property type="match status" value="1"/>
</dbReference>
<evidence type="ECO:0000256" key="3">
    <source>
        <dbReference type="ARBA" id="ARBA00022475"/>
    </source>
</evidence>
<reference evidence="13 14" key="1">
    <citation type="submission" date="2008-08" db="EMBL/GenBank/DDBJ databases">
        <title>Draft genome sequence of Ruminococcus lactaris ATCC 29176.</title>
        <authorList>
            <person name="Sudarsanam P."/>
            <person name="Ley R."/>
            <person name="Guruge J."/>
            <person name="Turnbaugh P.J."/>
            <person name="Mahowald M."/>
            <person name="Liep D."/>
            <person name="Gordon J."/>
        </authorList>
    </citation>
    <scope>NUCLEOTIDE SEQUENCE [LARGE SCALE GENOMIC DNA]</scope>
    <source>
        <strain evidence="13 14">ATCC 29176</strain>
    </source>
</reference>
<name>B5CSM7_9FIRM</name>
<keyword evidence="14" id="KW-1185">Reference proteome</keyword>
<feature type="transmembrane region" description="Helical" evidence="11">
    <location>
        <begin position="1157"/>
        <end position="1180"/>
    </location>
</feature>
<dbReference type="GO" id="GO:0005524">
    <property type="term" value="F:ATP binding"/>
    <property type="evidence" value="ECO:0007669"/>
    <property type="project" value="UniProtKB-KW"/>
</dbReference>
<dbReference type="GO" id="GO:0016887">
    <property type="term" value="F:ATP hydrolysis activity"/>
    <property type="evidence" value="ECO:0007669"/>
    <property type="project" value="InterPro"/>
</dbReference>
<dbReference type="Gene3D" id="3.40.50.300">
    <property type="entry name" value="P-loop containing nucleotide triphosphate hydrolases"/>
    <property type="match status" value="1"/>
</dbReference>
<proteinExistence type="inferred from homology"/>
<evidence type="ECO:0000259" key="12">
    <source>
        <dbReference type="PROSITE" id="PS50893"/>
    </source>
</evidence>
<evidence type="ECO:0000313" key="13">
    <source>
        <dbReference type="EMBL" id="EDY31841.1"/>
    </source>
</evidence>
<dbReference type="CDD" id="cd03255">
    <property type="entry name" value="ABC_MJ0796_LolCDE_FtsE"/>
    <property type="match status" value="1"/>
</dbReference>
<dbReference type="GO" id="GO:0022857">
    <property type="term" value="F:transmembrane transporter activity"/>
    <property type="evidence" value="ECO:0007669"/>
    <property type="project" value="UniProtKB-ARBA"/>
</dbReference>
<dbReference type="InterPro" id="IPR017911">
    <property type="entry name" value="MacB-like_ATP-bd"/>
</dbReference>
<dbReference type="PROSITE" id="PS50893">
    <property type="entry name" value="ABC_TRANSPORTER_2"/>
    <property type="match status" value="1"/>
</dbReference>
<dbReference type="HOGENOM" id="CLU_000604_9_0_9"/>
<organism evidence="13 14">
    <name type="scientific">[Ruminococcus] lactaris ATCC 29176</name>
    <dbReference type="NCBI Taxonomy" id="471875"/>
    <lineage>
        <taxon>Bacteria</taxon>
        <taxon>Bacillati</taxon>
        <taxon>Bacillota</taxon>
        <taxon>Clostridia</taxon>
        <taxon>Lachnospirales</taxon>
        <taxon>Lachnospiraceae</taxon>
        <taxon>Mediterraneibacter</taxon>
    </lineage>
</organism>
<dbReference type="InterPro" id="IPR003439">
    <property type="entry name" value="ABC_transporter-like_ATP-bd"/>
</dbReference>
<feature type="transmembrane region" description="Helical" evidence="11">
    <location>
        <begin position="1120"/>
        <end position="1145"/>
    </location>
</feature>
<dbReference type="GO" id="GO:0098796">
    <property type="term" value="C:membrane protein complex"/>
    <property type="evidence" value="ECO:0007669"/>
    <property type="project" value="UniProtKB-ARBA"/>
</dbReference>
<dbReference type="Proteomes" id="UP000003254">
    <property type="component" value="Unassembled WGS sequence"/>
</dbReference>
<dbReference type="EMBL" id="ABOU02000050">
    <property type="protein sequence ID" value="EDY31841.1"/>
    <property type="molecule type" value="Genomic_DNA"/>
</dbReference>
<feature type="transmembrane region" description="Helical" evidence="11">
    <location>
        <begin position="1063"/>
        <end position="1092"/>
    </location>
</feature>
<dbReference type="GO" id="GO:0005886">
    <property type="term" value="C:plasma membrane"/>
    <property type="evidence" value="ECO:0007669"/>
    <property type="project" value="UniProtKB-SubCell"/>
</dbReference>
<dbReference type="PANTHER" id="PTHR42798:SF6">
    <property type="entry name" value="CELL DIVISION ATP-BINDING PROTEIN FTSE"/>
    <property type="match status" value="1"/>
</dbReference>
<dbReference type="FunFam" id="3.40.50.300:FF:000032">
    <property type="entry name" value="Export ABC transporter ATP-binding protein"/>
    <property type="match status" value="1"/>
</dbReference>
<comment type="subcellular location">
    <subcellularLocation>
        <location evidence="1">Cell inner membrane</location>
        <topology evidence="1">Multi-pass membrane protein</topology>
    </subcellularLocation>
</comment>
<dbReference type="AlphaFoldDB" id="B5CSM7"/>
<keyword evidence="2" id="KW-0813">Transport</keyword>
<keyword evidence="7 11" id="KW-1133">Transmembrane helix</keyword>
<evidence type="ECO:0000256" key="10">
    <source>
        <dbReference type="SAM" id="MobiDB-lite"/>
    </source>
</evidence>
<protein>
    <submittedName>
        <fullName evidence="13">ABC transporter, ATP-binding protein</fullName>
    </submittedName>
</protein>
<keyword evidence="6 13" id="KW-0067">ATP-binding</keyword>
<dbReference type="eggNOG" id="COG0577">
    <property type="taxonomic scope" value="Bacteria"/>
</dbReference>